<feature type="domain" description="Jacalin-type lectin" evidence="2">
    <location>
        <begin position="99"/>
        <end position="232"/>
    </location>
</feature>
<reference evidence="3 4" key="2">
    <citation type="submission" date="2024-10" db="EMBL/GenBank/DDBJ databases">
        <authorList>
            <person name="Ryan C."/>
        </authorList>
    </citation>
    <scope>NUCLEOTIDE SEQUENCE [LARGE SCALE GENOMIC DNA]</scope>
</reference>
<dbReference type="Gene3D" id="2.100.10.30">
    <property type="entry name" value="Jacalin-like lectin domain"/>
    <property type="match status" value="1"/>
</dbReference>
<dbReference type="Pfam" id="PF01419">
    <property type="entry name" value="Jacalin"/>
    <property type="match status" value="1"/>
</dbReference>
<keyword evidence="4" id="KW-1185">Reference proteome</keyword>
<proteinExistence type="predicted"/>
<protein>
    <recommendedName>
        <fullName evidence="2">Jacalin-type lectin domain-containing protein</fullName>
    </recommendedName>
</protein>
<evidence type="ECO:0000313" key="3">
    <source>
        <dbReference type="EMBL" id="CAL5006764.1"/>
    </source>
</evidence>
<dbReference type="PANTHER" id="PTHR46506">
    <property type="entry name" value="OS05G0143600 PROTEIN"/>
    <property type="match status" value="1"/>
</dbReference>
<dbReference type="EMBL" id="OZ075137">
    <property type="protein sequence ID" value="CAL5006764.1"/>
    <property type="molecule type" value="Genomic_DNA"/>
</dbReference>
<dbReference type="Proteomes" id="UP001497457">
    <property type="component" value="Chromosome 27b"/>
</dbReference>
<dbReference type="InterPro" id="IPR001229">
    <property type="entry name" value="Jacalin-like_lectin_dom"/>
</dbReference>
<dbReference type="GO" id="GO:0030246">
    <property type="term" value="F:carbohydrate binding"/>
    <property type="evidence" value="ECO:0007669"/>
    <property type="project" value="UniProtKB-KW"/>
</dbReference>
<dbReference type="PROSITE" id="PS51752">
    <property type="entry name" value="JACALIN_LECTIN"/>
    <property type="match status" value="1"/>
</dbReference>
<dbReference type="SUPFAM" id="SSF51101">
    <property type="entry name" value="Mannose-binding lectins"/>
    <property type="match status" value="1"/>
</dbReference>
<keyword evidence="1" id="KW-0430">Lectin</keyword>
<reference evidence="4" key="1">
    <citation type="submission" date="2024-06" db="EMBL/GenBank/DDBJ databases">
        <authorList>
            <person name="Ryan C."/>
        </authorList>
    </citation>
    <scope>NUCLEOTIDE SEQUENCE [LARGE SCALE GENOMIC DNA]</scope>
</reference>
<evidence type="ECO:0000313" key="4">
    <source>
        <dbReference type="Proteomes" id="UP001497457"/>
    </source>
</evidence>
<evidence type="ECO:0000256" key="1">
    <source>
        <dbReference type="ARBA" id="ARBA00022734"/>
    </source>
</evidence>
<evidence type="ECO:0000259" key="2">
    <source>
        <dbReference type="PROSITE" id="PS51752"/>
    </source>
</evidence>
<accession>A0ABC9BRT1</accession>
<sequence length="236" mass="25689">MANPASAFELKKIAAPSEYTKFSFRNLYMYRIGAGEGLNQTTILDQGYGFGHIVVNNWAIYDGLVPDGAKRIGRGQGLHINAGDWRPSFTIVFENESHVSMMGLWAGISLTHLDILTLIEVDGGCQWVHGVDLVDILPQLQFFTCAGVVAVATSVITTIQFAPSEYVKEISATTNGSVVSSIKFVTDLQTYRPFGTEREPLFSITITSSATLVGFVARAKDVLDAVGIYLRTSVPM</sequence>
<gene>
    <name evidence="3" type="ORF">URODEC1_LOCUS68198</name>
</gene>
<dbReference type="InterPro" id="IPR036404">
    <property type="entry name" value="Jacalin-like_lectin_dom_sf"/>
</dbReference>
<dbReference type="AlphaFoldDB" id="A0ABC9BRT1"/>
<organism evidence="3 4">
    <name type="scientific">Urochloa decumbens</name>
    <dbReference type="NCBI Taxonomy" id="240449"/>
    <lineage>
        <taxon>Eukaryota</taxon>
        <taxon>Viridiplantae</taxon>
        <taxon>Streptophyta</taxon>
        <taxon>Embryophyta</taxon>
        <taxon>Tracheophyta</taxon>
        <taxon>Spermatophyta</taxon>
        <taxon>Magnoliopsida</taxon>
        <taxon>Liliopsida</taxon>
        <taxon>Poales</taxon>
        <taxon>Poaceae</taxon>
        <taxon>PACMAD clade</taxon>
        <taxon>Panicoideae</taxon>
        <taxon>Panicodae</taxon>
        <taxon>Paniceae</taxon>
        <taxon>Melinidinae</taxon>
        <taxon>Urochloa</taxon>
    </lineage>
</organism>
<name>A0ABC9BRT1_9POAL</name>